<evidence type="ECO:0000259" key="1">
    <source>
        <dbReference type="PROSITE" id="PS50181"/>
    </source>
</evidence>
<reference evidence="2 3" key="1">
    <citation type="journal article" date="2010" name="Proc. Natl. Acad. Sci. U.S.A.">
        <title>Insights into evolution of multicellular fungi from the assembled chromosomes of the mushroom Coprinopsis cinerea (Coprinus cinereus).</title>
        <authorList>
            <person name="Stajich J.E."/>
            <person name="Wilke S.K."/>
            <person name="Ahren D."/>
            <person name="Au C.H."/>
            <person name="Birren B.W."/>
            <person name="Borodovsky M."/>
            <person name="Burns C."/>
            <person name="Canback B."/>
            <person name="Casselton L.A."/>
            <person name="Cheng C.K."/>
            <person name="Deng J."/>
            <person name="Dietrich F.S."/>
            <person name="Fargo D.C."/>
            <person name="Farman M.L."/>
            <person name="Gathman A.C."/>
            <person name="Goldberg J."/>
            <person name="Guigo R."/>
            <person name="Hoegger P.J."/>
            <person name="Hooker J.B."/>
            <person name="Huggins A."/>
            <person name="James T.Y."/>
            <person name="Kamada T."/>
            <person name="Kilaru S."/>
            <person name="Kodira C."/>
            <person name="Kues U."/>
            <person name="Kupfer D."/>
            <person name="Kwan H.S."/>
            <person name="Lomsadze A."/>
            <person name="Li W."/>
            <person name="Lilly W.W."/>
            <person name="Ma L.J."/>
            <person name="Mackey A.J."/>
            <person name="Manning G."/>
            <person name="Martin F."/>
            <person name="Muraguchi H."/>
            <person name="Natvig D.O."/>
            <person name="Palmerini H."/>
            <person name="Ramesh M.A."/>
            <person name="Rehmeyer C.J."/>
            <person name="Roe B.A."/>
            <person name="Shenoy N."/>
            <person name="Stanke M."/>
            <person name="Ter-Hovhannisyan V."/>
            <person name="Tunlid A."/>
            <person name="Velagapudi R."/>
            <person name="Vision T.J."/>
            <person name="Zeng Q."/>
            <person name="Zolan M.E."/>
            <person name="Pukkila P.J."/>
        </authorList>
    </citation>
    <scope>NUCLEOTIDE SEQUENCE [LARGE SCALE GENOMIC DNA]</scope>
    <source>
        <strain evidence="3">Okayama-7 / 130 / ATCC MYA-4618 / FGSC 9003</strain>
    </source>
</reference>
<protein>
    <recommendedName>
        <fullName evidence="1">F-box domain-containing protein</fullName>
    </recommendedName>
</protein>
<dbReference type="Gene3D" id="1.20.1280.50">
    <property type="match status" value="1"/>
</dbReference>
<dbReference type="Proteomes" id="UP000001861">
    <property type="component" value="Unassembled WGS sequence"/>
</dbReference>
<evidence type="ECO:0000313" key="3">
    <source>
        <dbReference type="Proteomes" id="UP000001861"/>
    </source>
</evidence>
<dbReference type="InParanoid" id="A8NLU2"/>
<keyword evidence="3" id="KW-1185">Reference proteome</keyword>
<dbReference type="InterPro" id="IPR036047">
    <property type="entry name" value="F-box-like_dom_sf"/>
</dbReference>
<evidence type="ECO:0000313" key="2">
    <source>
        <dbReference type="EMBL" id="EAU87030.1"/>
    </source>
</evidence>
<dbReference type="PROSITE" id="PS50181">
    <property type="entry name" value="FBOX"/>
    <property type="match status" value="1"/>
</dbReference>
<dbReference type="InterPro" id="IPR001810">
    <property type="entry name" value="F-box_dom"/>
</dbReference>
<sequence length="444" mass="50896">MATRPDSSSDIHGKTNALLPSNDGIATQPLPYEILENIFDSLGYIQLHLAFSDIEHTNSIVRVCRSWRYVLDTSPHLWARVVIDFGILEATREEERVSRSKFSRFLARCFERSKDALLLVDIQGHREPPHPKSMEAWRGLFELIFKERHRLTGALDSYCVRTLFPSRTDDGDCSFPLVTSLRANWMDFLLGFPSVALPALHTLWLDDLPRYMERFNHLHHGTFEDTIAFMDKYKHQIQTLVVSIQHGRDSLVSNCSDVAVFLMEWGEVVKDPALKRLCIDIKRRSTSQHISVEHWERPGSSIFPTIEELEITGQPSTITSFLTWMDLPHLRRLDLTINPSGTWSRDRWLEGEWAELGPALVAFARRKSSRQSLRSIVICNTKYLTVNSSTMIPFLEEIGPLPELRDLHLLPHPDLKVQPASNLEEGAAVVTRQLFPKLAHVTIF</sequence>
<feature type="domain" description="F-box" evidence="1">
    <location>
        <begin position="24"/>
        <end position="81"/>
    </location>
</feature>
<dbReference type="SUPFAM" id="SSF81383">
    <property type="entry name" value="F-box domain"/>
    <property type="match status" value="1"/>
</dbReference>
<comment type="caution">
    <text evidence="2">The sequence shown here is derived from an EMBL/GenBank/DDBJ whole genome shotgun (WGS) entry which is preliminary data.</text>
</comment>
<proteinExistence type="predicted"/>
<dbReference type="GeneID" id="6011292"/>
<dbReference type="AlphaFoldDB" id="A8NLU2"/>
<organism evidence="2 3">
    <name type="scientific">Coprinopsis cinerea (strain Okayama-7 / 130 / ATCC MYA-4618 / FGSC 9003)</name>
    <name type="common">Inky cap fungus</name>
    <name type="synonym">Hormographiella aspergillata</name>
    <dbReference type="NCBI Taxonomy" id="240176"/>
    <lineage>
        <taxon>Eukaryota</taxon>
        <taxon>Fungi</taxon>
        <taxon>Dikarya</taxon>
        <taxon>Basidiomycota</taxon>
        <taxon>Agaricomycotina</taxon>
        <taxon>Agaricomycetes</taxon>
        <taxon>Agaricomycetidae</taxon>
        <taxon>Agaricales</taxon>
        <taxon>Agaricineae</taxon>
        <taxon>Psathyrellaceae</taxon>
        <taxon>Coprinopsis</taxon>
    </lineage>
</organism>
<accession>A8NLU2</accession>
<dbReference type="VEuPathDB" id="FungiDB:CC1G_12303"/>
<dbReference type="RefSeq" id="XP_001834776.1">
    <property type="nucleotide sequence ID" value="XM_001834724.1"/>
</dbReference>
<dbReference type="EMBL" id="AACS02000012">
    <property type="protein sequence ID" value="EAU87030.1"/>
    <property type="molecule type" value="Genomic_DNA"/>
</dbReference>
<dbReference type="KEGG" id="cci:CC1G_12303"/>
<name>A8NLU2_COPC7</name>
<gene>
    <name evidence="2" type="ORF">CC1G_12303</name>
</gene>